<reference evidence="1" key="1">
    <citation type="submission" date="2013-11" db="EMBL/GenBank/DDBJ databases">
        <title>The Genome Sequence of Phytophthora parasitica CJ05E6.</title>
        <authorList>
            <consortium name="The Broad Institute Genomics Platform"/>
            <person name="Russ C."/>
            <person name="Tyler B."/>
            <person name="Panabieres F."/>
            <person name="Shan W."/>
            <person name="Tripathy S."/>
            <person name="Grunwald N."/>
            <person name="Machado M."/>
            <person name="Johnson C.S."/>
            <person name="Arredondo F."/>
            <person name="Hong C."/>
            <person name="Coffey M."/>
            <person name="Young S.K."/>
            <person name="Zeng Q."/>
            <person name="Gargeya S."/>
            <person name="Fitzgerald M."/>
            <person name="Abouelleil A."/>
            <person name="Alvarado L."/>
            <person name="Chapman S.B."/>
            <person name="Gainer-Dewar J."/>
            <person name="Goldberg J."/>
            <person name="Griggs A."/>
            <person name="Gujja S."/>
            <person name="Hansen M."/>
            <person name="Howarth C."/>
            <person name="Imamovic A."/>
            <person name="Ireland A."/>
            <person name="Larimer J."/>
            <person name="McCowan C."/>
            <person name="Murphy C."/>
            <person name="Pearson M."/>
            <person name="Poon T.W."/>
            <person name="Priest M."/>
            <person name="Roberts A."/>
            <person name="Saif S."/>
            <person name="Shea T."/>
            <person name="Sykes S."/>
            <person name="Wortman J."/>
            <person name="Nusbaum C."/>
            <person name="Birren B."/>
        </authorList>
    </citation>
    <scope>NUCLEOTIDE SEQUENCE [LARGE SCALE GENOMIC DNA]</scope>
    <source>
        <strain evidence="1">CJ05E6</strain>
    </source>
</reference>
<gene>
    <name evidence="1" type="ORF">L916_12014</name>
</gene>
<dbReference type="Proteomes" id="UP000053864">
    <property type="component" value="Unassembled WGS sequence"/>
</dbReference>
<sequence>MAFLCGMPAQWPHVAVMDPDTMTTAELEAGDGPSCTVCAQTTCASLEQES</sequence>
<protein>
    <submittedName>
        <fullName evidence="1">Uncharacterized protein</fullName>
    </submittedName>
</protein>
<dbReference type="AlphaFoldDB" id="W2IQU6"/>
<dbReference type="EMBL" id="KI673884">
    <property type="protein sequence ID" value="ETL35917.1"/>
    <property type="molecule type" value="Genomic_DNA"/>
</dbReference>
<proteinExistence type="predicted"/>
<name>W2IQU6_PHYNI</name>
<accession>W2IQU6</accession>
<evidence type="ECO:0000313" key="1">
    <source>
        <dbReference type="EMBL" id="ETL35917.1"/>
    </source>
</evidence>
<organism evidence="1">
    <name type="scientific">Phytophthora nicotianae</name>
    <name type="common">Potato buckeye rot agent</name>
    <name type="synonym">Phytophthora parasitica</name>
    <dbReference type="NCBI Taxonomy" id="4792"/>
    <lineage>
        <taxon>Eukaryota</taxon>
        <taxon>Sar</taxon>
        <taxon>Stramenopiles</taxon>
        <taxon>Oomycota</taxon>
        <taxon>Peronosporomycetes</taxon>
        <taxon>Peronosporales</taxon>
        <taxon>Peronosporaceae</taxon>
        <taxon>Phytophthora</taxon>
    </lineage>
</organism>